<evidence type="ECO:0000313" key="4">
    <source>
        <dbReference type="Proteomes" id="UP000462055"/>
    </source>
</evidence>
<name>A0A6I4MIL4_9ACTN</name>
<dbReference type="PANTHER" id="PTHR18964">
    <property type="entry name" value="ROK (REPRESSOR, ORF, KINASE) FAMILY"/>
    <property type="match status" value="1"/>
</dbReference>
<organism evidence="3 4">
    <name type="scientific">Actinomadura physcomitrii</name>
    <dbReference type="NCBI Taxonomy" id="2650748"/>
    <lineage>
        <taxon>Bacteria</taxon>
        <taxon>Bacillati</taxon>
        <taxon>Actinomycetota</taxon>
        <taxon>Actinomycetes</taxon>
        <taxon>Streptosporangiales</taxon>
        <taxon>Thermomonosporaceae</taxon>
        <taxon>Actinomadura</taxon>
    </lineage>
</organism>
<evidence type="ECO:0000256" key="2">
    <source>
        <dbReference type="SAM" id="MobiDB-lite"/>
    </source>
</evidence>
<evidence type="ECO:0000313" key="3">
    <source>
        <dbReference type="EMBL" id="MWA06038.1"/>
    </source>
</evidence>
<accession>A0A6I4MIL4</accession>
<comment type="caution">
    <text evidence="3">The sequence shown here is derived from an EMBL/GenBank/DDBJ whole genome shotgun (WGS) entry which is preliminary data.</text>
</comment>
<dbReference type="Gene3D" id="3.30.420.40">
    <property type="match status" value="4"/>
</dbReference>
<dbReference type="PANTHER" id="PTHR18964:SF149">
    <property type="entry name" value="BIFUNCTIONAL UDP-N-ACETYLGLUCOSAMINE 2-EPIMERASE_N-ACETYLMANNOSAMINE KINASE"/>
    <property type="match status" value="1"/>
</dbReference>
<gene>
    <name evidence="3" type="ORF">F8568_037950</name>
</gene>
<evidence type="ECO:0000256" key="1">
    <source>
        <dbReference type="ARBA" id="ARBA00006479"/>
    </source>
</evidence>
<dbReference type="Pfam" id="PF00480">
    <property type="entry name" value="ROK"/>
    <property type="match status" value="1"/>
</dbReference>
<dbReference type="InterPro" id="IPR043129">
    <property type="entry name" value="ATPase_NBD"/>
</dbReference>
<dbReference type="AlphaFoldDB" id="A0A6I4MIL4"/>
<protein>
    <submittedName>
        <fullName evidence="3">ROK family protein</fullName>
    </submittedName>
</protein>
<reference evidence="3" key="1">
    <citation type="submission" date="2019-12" db="EMBL/GenBank/DDBJ databases">
        <title>Actinomadura physcomitrii sp. nov., a novel actinomycete isolated from moss [Physcomitrium sphaericum (Ludw) Fuernr].</title>
        <authorList>
            <person name="Zhuang X."/>
        </authorList>
    </citation>
    <scope>NUCLEOTIDE SEQUENCE [LARGE SCALE GENOMIC DNA]</scope>
    <source>
        <strain evidence="3">LD22</strain>
    </source>
</reference>
<dbReference type="Proteomes" id="UP000462055">
    <property type="component" value="Unassembled WGS sequence"/>
</dbReference>
<sequence length="347" mass="34474">MKAALVPAGTGAAPGETLLAETRPTDRTDPVGGILDFAAHMAARAAALGRPARAAGIAVPGIVDEASGTAVRAANLGWQDVPLLHLAQERLGVPVAVGHDVRTGGLAEAVLGAGRDAGDFVFMAIGTGIAAALILNGTTYPGVSGWSGEVGHIVVRPGGEACACGNRGCLETYASAASIARRYTTAAGNPMPDPAGRLDGAAGGAKSAGMTSIAPNGAGAGGAHTESTARGARTEPTKESAHAETAPGNVRAEDVIARAGTEDLAARVWSEALDCLADSLAATTLLLDPGLFVLGGGLAQAGALLLEPLESRLADRLLFRPAPPLAVTRLGDRAAVHGAALLAARLL</sequence>
<proteinExistence type="inferred from homology"/>
<dbReference type="SUPFAM" id="SSF53067">
    <property type="entry name" value="Actin-like ATPase domain"/>
    <property type="match status" value="1"/>
</dbReference>
<dbReference type="EMBL" id="WBMS02000045">
    <property type="protein sequence ID" value="MWA06038.1"/>
    <property type="molecule type" value="Genomic_DNA"/>
</dbReference>
<feature type="region of interest" description="Disordered" evidence="2">
    <location>
        <begin position="186"/>
        <end position="251"/>
    </location>
</feature>
<feature type="compositionally biased region" description="Basic and acidic residues" evidence="2">
    <location>
        <begin position="232"/>
        <end position="242"/>
    </location>
</feature>
<dbReference type="InterPro" id="IPR000600">
    <property type="entry name" value="ROK"/>
</dbReference>
<keyword evidence="4" id="KW-1185">Reference proteome</keyword>
<comment type="similarity">
    <text evidence="1">Belongs to the ROK (NagC/XylR) family.</text>
</comment>